<dbReference type="InterPro" id="IPR029058">
    <property type="entry name" value="AB_hydrolase_fold"/>
</dbReference>
<dbReference type="Proteomes" id="UP000320496">
    <property type="component" value="Chromosome"/>
</dbReference>
<keyword evidence="3" id="KW-1185">Reference proteome</keyword>
<evidence type="ECO:0000313" key="3">
    <source>
        <dbReference type="Proteomes" id="UP000320496"/>
    </source>
</evidence>
<protein>
    <submittedName>
        <fullName evidence="2">Lipase (Class 3)</fullName>
    </submittedName>
</protein>
<dbReference type="GO" id="GO:0006629">
    <property type="term" value="P:lipid metabolic process"/>
    <property type="evidence" value="ECO:0007669"/>
    <property type="project" value="InterPro"/>
</dbReference>
<dbReference type="InterPro" id="IPR051218">
    <property type="entry name" value="Sec_MonoDiacylglyc_Lipase"/>
</dbReference>
<sequence length="349" mass="37872">MGQSSPPLTWTIPLHVSVDLGGVGTPARARVTPVPTPEAATVTEGLFGRQREDVFERAAGRFSLDALARDGFAWQTALNAVLCSHVAYRSADAASRFARNRWNFDTCQPIAASDTEGFVASTSDAIVVAFRGTQQTADWLINLNVSWTRAPYGDVHRGFHDAFQSVRTQLEDALADARASEKQVLITGHSLGGALATIAAAEWHGQYPIAGIYTFGQPAVGFTALRSYIAVRYRHSFHRFVNDDDIVARVPPGYRHVGKLYHFTGGNVRHETLSAVPGRTAAPVAAANDTPTMTQPEFQQLKAQLEAARTVAPAAVNESLHSNVVQEGFFPSVSDHSLDRYVGKIFERA</sequence>
<dbReference type="CDD" id="cd00519">
    <property type="entry name" value="Lipase_3"/>
    <property type="match status" value="1"/>
</dbReference>
<gene>
    <name evidence="2" type="ORF">Mal4_18740</name>
</gene>
<dbReference type="SUPFAM" id="SSF53474">
    <property type="entry name" value="alpha/beta-Hydrolases"/>
    <property type="match status" value="1"/>
</dbReference>
<dbReference type="EMBL" id="CP036275">
    <property type="protein sequence ID" value="QDU37560.1"/>
    <property type="molecule type" value="Genomic_DNA"/>
</dbReference>
<evidence type="ECO:0000259" key="1">
    <source>
        <dbReference type="Pfam" id="PF01764"/>
    </source>
</evidence>
<dbReference type="PANTHER" id="PTHR45856:SF24">
    <property type="entry name" value="FUNGAL LIPASE-LIKE DOMAIN-CONTAINING PROTEIN"/>
    <property type="match status" value="1"/>
</dbReference>
<feature type="domain" description="Fungal lipase-type" evidence="1">
    <location>
        <begin position="127"/>
        <end position="252"/>
    </location>
</feature>
<dbReference type="Gene3D" id="3.40.50.1820">
    <property type="entry name" value="alpha/beta hydrolase"/>
    <property type="match status" value="1"/>
</dbReference>
<accession>A0A517Z506</accession>
<organism evidence="2 3">
    <name type="scientific">Maioricimonas rarisocia</name>
    <dbReference type="NCBI Taxonomy" id="2528026"/>
    <lineage>
        <taxon>Bacteria</taxon>
        <taxon>Pseudomonadati</taxon>
        <taxon>Planctomycetota</taxon>
        <taxon>Planctomycetia</taxon>
        <taxon>Planctomycetales</taxon>
        <taxon>Planctomycetaceae</taxon>
        <taxon>Maioricimonas</taxon>
    </lineage>
</organism>
<name>A0A517Z506_9PLAN</name>
<dbReference type="InterPro" id="IPR002921">
    <property type="entry name" value="Fungal_lipase-type"/>
</dbReference>
<dbReference type="Pfam" id="PF01764">
    <property type="entry name" value="Lipase_3"/>
    <property type="match status" value="1"/>
</dbReference>
<reference evidence="2 3" key="1">
    <citation type="submission" date="2019-02" db="EMBL/GenBank/DDBJ databases">
        <title>Deep-cultivation of Planctomycetes and their phenomic and genomic characterization uncovers novel biology.</title>
        <authorList>
            <person name="Wiegand S."/>
            <person name="Jogler M."/>
            <person name="Boedeker C."/>
            <person name="Pinto D."/>
            <person name="Vollmers J."/>
            <person name="Rivas-Marin E."/>
            <person name="Kohn T."/>
            <person name="Peeters S.H."/>
            <person name="Heuer A."/>
            <person name="Rast P."/>
            <person name="Oberbeckmann S."/>
            <person name="Bunk B."/>
            <person name="Jeske O."/>
            <person name="Meyerdierks A."/>
            <person name="Storesund J.E."/>
            <person name="Kallscheuer N."/>
            <person name="Luecker S."/>
            <person name="Lage O.M."/>
            <person name="Pohl T."/>
            <person name="Merkel B.J."/>
            <person name="Hornburger P."/>
            <person name="Mueller R.-W."/>
            <person name="Bruemmer F."/>
            <person name="Labrenz M."/>
            <person name="Spormann A.M."/>
            <person name="Op den Camp H."/>
            <person name="Overmann J."/>
            <person name="Amann R."/>
            <person name="Jetten M.S.M."/>
            <person name="Mascher T."/>
            <person name="Medema M.H."/>
            <person name="Devos D.P."/>
            <person name="Kaster A.-K."/>
            <person name="Ovreas L."/>
            <person name="Rohde M."/>
            <person name="Galperin M.Y."/>
            <person name="Jogler C."/>
        </authorList>
    </citation>
    <scope>NUCLEOTIDE SEQUENCE [LARGE SCALE GENOMIC DNA]</scope>
    <source>
        <strain evidence="2 3">Mal4</strain>
    </source>
</reference>
<dbReference type="AlphaFoldDB" id="A0A517Z506"/>
<evidence type="ECO:0000313" key="2">
    <source>
        <dbReference type="EMBL" id="QDU37560.1"/>
    </source>
</evidence>
<proteinExistence type="predicted"/>
<dbReference type="OrthoDB" id="5522031at2"/>
<dbReference type="KEGG" id="mri:Mal4_18740"/>
<dbReference type="PANTHER" id="PTHR45856">
    <property type="entry name" value="ALPHA/BETA-HYDROLASES SUPERFAMILY PROTEIN"/>
    <property type="match status" value="1"/>
</dbReference>